<protein>
    <submittedName>
        <fullName evidence="2">Uncharacterized protein</fullName>
    </submittedName>
</protein>
<dbReference type="Gene3D" id="2.130.10.30">
    <property type="entry name" value="Regulator of chromosome condensation 1/beta-lactamase-inhibitor protein II"/>
    <property type="match status" value="1"/>
</dbReference>
<proteinExistence type="predicted"/>
<name>A0ABN9QKQ6_9DINO</name>
<feature type="non-terminal residue" evidence="2">
    <location>
        <position position="429"/>
    </location>
</feature>
<reference evidence="2" key="1">
    <citation type="submission" date="2023-10" db="EMBL/GenBank/DDBJ databases">
        <authorList>
            <person name="Chen Y."/>
            <person name="Shah S."/>
            <person name="Dougan E. K."/>
            <person name="Thang M."/>
            <person name="Chan C."/>
        </authorList>
    </citation>
    <scope>NUCLEOTIDE SEQUENCE [LARGE SCALE GENOMIC DNA]</scope>
</reference>
<organism evidence="2 3">
    <name type="scientific">Prorocentrum cordatum</name>
    <dbReference type="NCBI Taxonomy" id="2364126"/>
    <lineage>
        <taxon>Eukaryota</taxon>
        <taxon>Sar</taxon>
        <taxon>Alveolata</taxon>
        <taxon>Dinophyceae</taxon>
        <taxon>Prorocentrales</taxon>
        <taxon>Prorocentraceae</taxon>
        <taxon>Prorocentrum</taxon>
    </lineage>
</organism>
<evidence type="ECO:0000313" key="3">
    <source>
        <dbReference type="Proteomes" id="UP001189429"/>
    </source>
</evidence>
<comment type="caution">
    <text evidence="2">The sequence shown here is derived from an EMBL/GenBank/DDBJ whole genome shotgun (WGS) entry which is preliminary data.</text>
</comment>
<feature type="compositionally biased region" description="Basic residues" evidence="1">
    <location>
        <begin position="60"/>
        <end position="74"/>
    </location>
</feature>
<dbReference type="Proteomes" id="UP001189429">
    <property type="component" value="Unassembled WGS sequence"/>
</dbReference>
<evidence type="ECO:0000313" key="2">
    <source>
        <dbReference type="EMBL" id="CAK0805528.1"/>
    </source>
</evidence>
<gene>
    <name evidence="2" type="ORF">PCOR1329_LOCUS12016</name>
</gene>
<accession>A0ABN9QKQ6</accession>
<dbReference type="SUPFAM" id="SSF50985">
    <property type="entry name" value="RCC1/BLIP-II"/>
    <property type="match status" value="1"/>
</dbReference>
<dbReference type="InterPro" id="IPR009091">
    <property type="entry name" value="RCC1/BLIP-II"/>
</dbReference>
<feature type="region of interest" description="Disordered" evidence="1">
    <location>
        <begin position="60"/>
        <end position="81"/>
    </location>
</feature>
<sequence length="429" mass="45840">MIIVLSLDAQNNADSGDMTKESNVHHRMAAIAQGLVIAVVGGPPCETWCPARWLEDRRGGRQSRPLRARSRRRGAAGLAKQEREQVRLGNAMRRAFCLLMMAAWPRGVPCIMEHPAIAPWRPQSTASWETPGPRWIRSLEAIDYLEIDQCCLGAEAKKPTGLLAASLPQFRVLAAAAPGRPRGGGRCSSAALPCGGWGWERRAPAGSKRQEVSRVLHIVRRHVTSNLGYVPNYYDYRVMEETTRIGSSTNVTKDAAACGNNADGQCDVPALEGGVTYTHVAAGWYHTVLLQSDKAVATCGDNAYGQCDVPALEGGVAYTHVAAGGCNTVLLRSDKAVAACGNNAFGHCDVPALEGGVTYTACLFGVKLLLQASFEGGSLRFLTLGGVERCRLLAAPGALLADVHRQLLAEHAAGRLGPGFDRVDVVLPE</sequence>
<dbReference type="Pfam" id="PF13540">
    <property type="entry name" value="RCC1_2"/>
    <property type="match status" value="1"/>
</dbReference>
<dbReference type="EMBL" id="CAUYUJ010003482">
    <property type="protein sequence ID" value="CAK0805528.1"/>
    <property type="molecule type" value="Genomic_DNA"/>
</dbReference>
<keyword evidence="3" id="KW-1185">Reference proteome</keyword>
<evidence type="ECO:0000256" key="1">
    <source>
        <dbReference type="SAM" id="MobiDB-lite"/>
    </source>
</evidence>